<proteinExistence type="predicted"/>
<dbReference type="InterPro" id="IPR006059">
    <property type="entry name" value="SBP"/>
</dbReference>
<sequence>MEKNEPLSLIDATAATTHVSQPTPLSRRRFLTQSATVAGAAFGATALLAACSNGSSGPATSQPVTITVMDDRVTDDTGLSDHWIATFQKQHPLIRIKRLDFDKNRLSSMLAAGTPPDIVKTPGGPDISNLAARGAAKDLSQYFTQSSLLKESDLQPVCDLYRWDGKQQGKGPRYGMPHDWSQDTMYWADTAVFKRAGISVPSIEKPLTFDELLDLGKHLTVRQGSKIQIYGLGTNWDYEAQLLALLKQAGQSLYTNGDQSQLNFKQPEVKKIFQWYVNWATLHIGDSPLDPTTDWSGPLFIAQRYALAPNGMWFGGWLEGTDKTARQRAQLIPAPQWGPNRVSTCYGGTGWWIPKTAKHPDEAWKFFEWYMGGEPAEYRAKVGYGISPLKHLLDTFPQTPEYNKQAFEVQKAELSYYQSLQFTPYASTFGITQIIDSNLIPVFRGENSLDSALDQIQTGVSALTQQAKDLIG</sequence>
<dbReference type="Gene3D" id="3.40.190.10">
    <property type="entry name" value="Periplasmic binding protein-like II"/>
    <property type="match status" value="1"/>
</dbReference>
<dbReference type="Proteomes" id="UP000287171">
    <property type="component" value="Unassembled WGS sequence"/>
</dbReference>
<protein>
    <recommendedName>
        <fullName evidence="3">Sugar ABC transporter substrate-binding protein</fullName>
    </recommendedName>
</protein>
<dbReference type="InterPro" id="IPR050490">
    <property type="entry name" value="Bact_solute-bd_prot1"/>
</dbReference>
<reference evidence="2" key="1">
    <citation type="submission" date="2018-12" db="EMBL/GenBank/DDBJ databases">
        <title>Tengunoibacter tsumagoiensis gen. nov., sp. nov., Dictyobacter kobayashii sp. nov., D. alpinus sp. nov., and D. joshuensis sp. nov. and description of Dictyobacteraceae fam. nov. within the order Ktedonobacterales isolated from Tengu-no-mugimeshi.</title>
        <authorList>
            <person name="Wang C.M."/>
            <person name="Zheng Y."/>
            <person name="Sakai Y."/>
            <person name="Toyoda A."/>
            <person name="Minakuchi Y."/>
            <person name="Abe K."/>
            <person name="Yokota A."/>
            <person name="Yabe S."/>
        </authorList>
    </citation>
    <scope>NUCLEOTIDE SEQUENCE [LARGE SCALE GENOMIC DNA]</scope>
    <source>
        <strain evidence="2">Uno16</strain>
    </source>
</reference>
<name>A0A402B1H3_9CHLR</name>
<dbReference type="RefSeq" id="WP_161981897.1">
    <property type="nucleotide sequence ID" value="NZ_BIFT01000001.1"/>
</dbReference>
<comment type="caution">
    <text evidence="1">The sequence shown here is derived from an EMBL/GenBank/DDBJ whole genome shotgun (WGS) entry which is preliminary data.</text>
</comment>
<dbReference type="EMBL" id="BIFT01000001">
    <property type="protein sequence ID" value="GCE25157.1"/>
    <property type="molecule type" value="Genomic_DNA"/>
</dbReference>
<dbReference type="Pfam" id="PF01547">
    <property type="entry name" value="SBP_bac_1"/>
    <property type="match status" value="1"/>
</dbReference>
<evidence type="ECO:0008006" key="3">
    <source>
        <dbReference type="Google" id="ProtNLM"/>
    </source>
</evidence>
<dbReference type="AlphaFoldDB" id="A0A402B1H3"/>
<evidence type="ECO:0000313" key="1">
    <source>
        <dbReference type="EMBL" id="GCE25157.1"/>
    </source>
</evidence>
<gene>
    <name evidence="1" type="ORF">KDA_06410</name>
</gene>
<dbReference type="PROSITE" id="PS51318">
    <property type="entry name" value="TAT"/>
    <property type="match status" value="1"/>
</dbReference>
<keyword evidence="2" id="KW-1185">Reference proteome</keyword>
<accession>A0A402B1H3</accession>
<dbReference type="SUPFAM" id="SSF53850">
    <property type="entry name" value="Periplasmic binding protein-like II"/>
    <property type="match status" value="1"/>
</dbReference>
<organism evidence="1 2">
    <name type="scientific">Dictyobacter alpinus</name>
    <dbReference type="NCBI Taxonomy" id="2014873"/>
    <lineage>
        <taxon>Bacteria</taxon>
        <taxon>Bacillati</taxon>
        <taxon>Chloroflexota</taxon>
        <taxon>Ktedonobacteria</taxon>
        <taxon>Ktedonobacterales</taxon>
        <taxon>Dictyobacteraceae</taxon>
        <taxon>Dictyobacter</taxon>
    </lineage>
</organism>
<evidence type="ECO:0000313" key="2">
    <source>
        <dbReference type="Proteomes" id="UP000287171"/>
    </source>
</evidence>
<dbReference type="PANTHER" id="PTHR43649">
    <property type="entry name" value="ARABINOSE-BINDING PROTEIN-RELATED"/>
    <property type="match status" value="1"/>
</dbReference>
<dbReference type="InterPro" id="IPR006311">
    <property type="entry name" value="TAT_signal"/>
</dbReference>